<dbReference type="EC" id="2.7.7.7" evidence="11"/>
<feature type="compositionally biased region" description="Pro residues" evidence="12">
    <location>
        <begin position="409"/>
        <end position="422"/>
    </location>
</feature>
<dbReference type="PANTHER" id="PTHR11669">
    <property type="entry name" value="REPLICATION FACTOR C / DNA POLYMERASE III GAMMA-TAU SUBUNIT"/>
    <property type="match status" value="1"/>
</dbReference>
<evidence type="ECO:0000256" key="11">
    <source>
        <dbReference type="RuleBase" id="RU364063"/>
    </source>
</evidence>
<dbReference type="SMART" id="SM00382">
    <property type="entry name" value="AAA"/>
    <property type="match status" value="1"/>
</dbReference>
<dbReference type="SUPFAM" id="SSF48019">
    <property type="entry name" value="post-AAA+ oligomerization domain-like"/>
    <property type="match status" value="1"/>
</dbReference>
<evidence type="ECO:0000256" key="5">
    <source>
        <dbReference type="ARBA" id="ARBA00022723"/>
    </source>
</evidence>
<comment type="catalytic activity">
    <reaction evidence="10 11">
        <text>DNA(n) + a 2'-deoxyribonucleoside 5'-triphosphate = DNA(n+1) + diphosphate</text>
        <dbReference type="Rhea" id="RHEA:22508"/>
        <dbReference type="Rhea" id="RHEA-COMP:17339"/>
        <dbReference type="Rhea" id="RHEA-COMP:17340"/>
        <dbReference type="ChEBI" id="CHEBI:33019"/>
        <dbReference type="ChEBI" id="CHEBI:61560"/>
        <dbReference type="ChEBI" id="CHEBI:173112"/>
        <dbReference type="EC" id="2.7.7.7"/>
    </reaction>
</comment>
<organism evidence="14 15">
    <name type="scientific">Thermanaerothrix solaris</name>
    <dbReference type="NCBI Taxonomy" id="3058434"/>
    <lineage>
        <taxon>Bacteria</taxon>
        <taxon>Bacillati</taxon>
        <taxon>Chloroflexota</taxon>
        <taxon>Anaerolineae</taxon>
        <taxon>Anaerolineales</taxon>
        <taxon>Anaerolineaceae</taxon>
        <taxon>Thermanaerothrix</taxon>
    </lineage>
</organism>
<keyword evidence="6 11" id="KW-0547">Nucleotide-binding</keyword>
<keyword evidence="15" id="KW-1185">Reference proteome</keyword>
<evidence type="ECO:0000256" key="3">
    <source>
        <dbReference type="ARBA" id="ARBA00022695"/>
    </source>
</evidence>
<keyword evidence="9 11" id="KW-0239">DNA-directed DNA polymerase</keyword>
<evidence type="ECO:0000256" key="10">
    <source>
        <dbReference type="ARBA" id="ARBA00049244"/>
    </source>
</evidence>
<dbReference type="InterPro" id="IPR027417">
    <property type="entry name" value="P-loop_NTPase"/>
</dbReference>
<comment type="caution">
    <text evidence="14">The sequence shown here is derived from an EMBL/GenBank/DDBJ whole genome shotgun (WGS) entry which is preliminary data.</text>
</comment>
<keyword evidence="2 11" id="KW-0808">Transferase</keyword>
<dbReference type="PANTHER" id="PTHR11669:SF0">
    <property type="entry name" value="PROTEIN STICHEL-LIKE 2"/>
    <property type="match status" value="1"/>
</dbReference>
<evidence type="ECO:0000256" key="8">
    <source>
        <dbReference type="ARBA" id="ARBA00022840"/>
    </source>
</evidence>
<dbReference type="InterPro" id="IPR022754">
    <property type="entry name" value="DNA_pol_III_gamma-3"/>
</dbReference>
<dbReference type="CDD" id="cd18137">
    <property type="entry name" value="HLD_clamp_pol_III_gamma_tau"/>
    <property type="match status" value="1"/>
</dbReference>
<sequence length="563" mass="61332">MPQALYRKWRPRLWEQVIGQEHVVQTLRNAVRSGRIAHAYLFAGPRGTGKTTTARLLAKALNCLDPDPAHRPCDQCGPCQAINEGRFLDLIEIDAASNTSVEDVRDLRDKINLAPGEGRYKVYIIDEVHMLSTAAFNALLKTLEEPPPHAIFILATTEIHKIPPTVLSRCQRFEFRRIPLFQIVAHLKSLAQQEGIEAEESALALIARQATGSLRDAISLFDQLAASDQPLTLAAAQALLGTATDQRVVDLTEAILQRDAARGLHCIHQALESGADARQFARQTVDYLRNLMLILMGNADHIEATPEQRSQMAEQAHRFTLSYLIEAIQQFNQAATEVRSAWHPALLLELALAQTLAFEPQPQPEAVQVSSPHPGPVVTAPEVKSTLTPPSPSKATSAPVHTAKSAPSTPHPTPPPPTPVETPPSITAESASTSAPTENLPDTKKVLQHWARIRALIKGRRTQTEALLNSCKVVQVHNGALILGFATEILKSKMEAGENIALTRAAIRQVLGVDLPIVCTVVGNKATTLPEEFGIEPDGMVSTALNLGAKIVKREPNPTHDQE</sequence>
<feature type="compositionally biased region" description="Polar residues" evidence="12">
    <location>
        <begin position="425"/>
        <end position="437"/>
    </location>
</feature>
<feature type="region of interest" description="Disordered" evidence="12">
    <location>
        <begin position="363"/>
        <end position="443"/>
    </location>
</feature>
<feature type="compositionally biased region" description="Low complexity" evidence="12">
    <location>
        <begin position="384"/>
        <end position="399"/>
    </location>
</feature>
<dbReference type="InterPro" id="IPR008921">
    <property type="entry name" value="DNA_pol3_clamp-load_cplx_C"/>
</dbReference>
<evidence type="ECO:0000256" key="4">
    <source>
        <dbReference type="ARBA" id="ARBA00022705"/>
    </source>
</evidence>
<feature type="domain" description="AAA+ ATPase" evidence="13">
    <location>
        <begin position="36"/>
        <end position="179"/>
    </location>
</feature>
<evidence type="ECO:0000259" key="13">
    <source>
        <dbReference type="SMART" id="SM00382"/>
    </source>
</evidence>
<dbReference type="Pfam" id="PF12169">
    <property type="entry name" value="DNA_pol3_gamma3"/>
    <property type="match status" value="1"/>
</dbReference>
<evidence type="ECO:0000256" key="2">
    <source>
        <dbReference type="ARBA" id="ARBA00022679"/>
    </source>
</evidence>
<evidence type="ECO:0000256" key="7">
    <source>
        <dbReference type="ARBA" id="ARBA00022833"/>
    </source>
</evidence>
<reference evidence="14 15" key="1">
    <citation type="submission" date="2023-07" db="EMBL/GenBank/DDBJ databases">
        <title>Novel species of Thermanaerothrix with wide hydrolytic capabilities.</title>
        <authorList>
            <person name="Zayulina K.S."/>
            <person name="Podosokorskaya O.A."/>
            <person name="Elcheninov A.G."/>
        </authorList>
    </citation>
    <scope>NUCLEOTIDE SEQUENCE [LARGE SCALE GENOMIC DNA]</scope>
    <source>
        <strain evidence="14 15">4228-RoL</strain>
    </source>
</reference>
<dbReference type="GO" id="GO:0003887">
    <property type="term" value="F:DNA-directed DNA polymerase activity"/>
    <property type="evidence" value="ECO:0007669"/>
    <property type="project" value="UniProtKB-EC"/>
</dbReference>
<dbReference type="InterPro" id="IPR001270">
    <property type="entry name" value="ClpA/B"/>
</dbReference>
<dbReference type="NCBIfam" id="TIGR02397">
    <property type="entry name" value="dnaX_nterm"/>
    <property type="match status" value="1"/>
</dbReference>
<dbReference type="InterPro" id="IPR012763">
    <property type="entry name" value="DNA_pol_III_sug/sutau_N"/>
</dbReference>
<dbReference type="Pfam" id="PF13177">
    <property type="entry name" value="DNA_pol3_delta2"/>
    <property type="match status" value="1"/>
</dbReference>
<comment type="function">
    <text evidence="11">DNA polymerase III is a complex, multichain enzyme responsible for most of the replicative synthesis in bacteria. This DNA polymerase also exhibits 3' to 5' exonuclease activity.</text>
</comment>
<evidence type="ECO:0000256" key="6">
    <source>
        <dbReference type="ARBA" id="ARBA00022741"/>
    </source>
</evidence>
<dbReference type="SUPFAM" id="SSF52540">
    <property type="entry name" value="P-loop containing nucleoside triphosphate hydrolases"/>
    <property type="match status" value="1"/>
</dbReference>
<dbReference type="InterPro" id="IPR045085">
    <property type="entry name" value="HLD_clamp_pol_III_gamma_tau"/>
</dbReference>
<evidence type="ECO:0000313" key="14">
    <source>
        <dbReference type="EMBL" id="MDT8898912.1"/>
    </source>
</evidence>
<dbReference type="InterPro" id="IPR050238">
    <property type="entry name" value="DNA_Rep/Repair_Clamp_Loader"/>
</dbReference>
<accession>A0ABU3NQ03</accession>
<dbReference type="Proteomes" id="UP001254165">
    <property type="component" value="Unassembled WGS sequence"/>
</dbReference>
<dbReference type="InterPro" id="IPR003593">
    <property type="entry name" value="AAA+_ATPase"/>
</dbReference>
<evidence type="ECO:0000256" key="1">
    <source>
        <dbReference type="ARBA" id="ARBA00006360"/>
    </source>
</evidence>
<dbReference type="Gene3D" id="1.20.272.10">
    <property type="match status" value="1"/>
</dbReference>
<keyword evidence="3 11" id="KW-0548">Nucleotidyltransferase</keyword>
<keyword evidence="5" id="KW-0479">Metal-binding</keyword>
<dbReference type="Gene3D" id="1.10.8.60">
    <property type="match status" value="1"/>
</dbReference>
<keyword evidence="4 11" id="KW-0235">DNA replication</keyword>
<dbReference type="EMBL" id="JAUHMF010000002">
    <property type="protein sequence ID" value="MDT8898912.1"/>
    <property type="molecule type" value="Genomic_DNA"/>
</dbReference>
<comment type="similarity">
    <text evidence="1 11">Belongs to the DnaX/STICHEL family.</text>
</comment>
<keyword evidence="7" id="KW-0862">Zinc</keyword>
<name>A0ABU3NQ03_9CHLR</name>
<proteinExistence type="inferred from homology"/>
<evidence type="ECO:0000256" key="9">
    <source>
        <dbReference type="ARBA" id="ARBA00022932"/>
    </source>
</evidence>
<dbReference type="PRINTS" id="PR00300">
    <property type="entry name" value="CLPPROTEASEA"/>
</dbReference>
<keyword evidence="8 11" id="KW-0067">ATP-binding</keyword>
<dbReference type="Pfam" id="PF22608">
    <property type="entry name" value="DNAX_ATPase_lid"/>
    <property type="match status" value="1"/>
</dbReference>
<dbReference type="RefSeq" id="WP_315625584.1">
    <property type="nucleotide sequence ID" value="NZ_JAUHMF010000002.1"/>
</dbReference>
<comment type="subunit">
    <text evidence="11">DNA polymerase III contains a core (composed of alpha, epsilon and theta chains) that associates with a tau subunit. This core dimerizes to form the POLIII' complex. PolIII' associates with the gamma complex (composed of gamma, delta, delta', psi and chi chains) and with the beta chain to form the complete DNA polymerase III complex.</text>
</comment>
<dbReference type="NCBIfam" id="NF004046">
    <property type="entry name" value="PRK05563.1"/>
    <property type="match status" value="1"/>
</dbReference>
<dbReference type="Gene3D" id="3.40.50.300">
    <property type="entry name" value="P-loop containing nucleotide triphosphate hydrolases"/>
    <property type="match status" value="1"/>
</dbReference>
<evidence type="ECO:0000313" key="15">
    <source>
        <dbReference type="Proteomes" id="UP001254165"/>
    </source>
</evidence>
<protein>
    <recommendedName>
        <fullName evidence="11">DNA polymerase III subunit gamma/tau</fullName>
        <ecNumber evidence="11">2.7.7.7</ecNumber>
    </recommendedName>
</protein>
<evidence type="ECO:0000256" key="12">
    <source>
        <dbReference type="SAM" id="MobiDB-lite"/>
    </source>
</evidence>
<dbReference type="CDD" id="cd00009">
    <property type="entry name" value="AAA"/>
    <property type="match status" value="1"/>
</dbReference>
<gene>
    <name evidence="11 14" type="primary">dnaX</name>
    <name evidence="14" type="ORF">QYE77_11620</name>
</gene>